<keyword evidence="2" id="KW-0238">DNA-binding</keyword>
<keyword evidence="3" id="KW-0804">Transcription</keyword>
<reference evidence="6" key="3">
    <citation type="submission" date="2024-03" db="EMBL/GenBank/DDBJ databases">
        <title>The Genome Sequence of Enterococcus sp. DIV0242b.</title>
        <authorList>
            <consortium name="The Broad Institute Genomics Platform"/>
            <consortium name="The Broad Institute Microbial Omics Core"/>
            <consortium name="The Broad Institute Genomic Center for Infectious Diseases"/>
            <person name="Earl A."/>
            <person name="Manson A."/>
            <person name="Gilmore M."/>
            <person name="Schwartman J."/>
            <person name="Shea T."/>
            <person name="Abouelleil A."/>
            <person name="Cao P."/>
            <person name="Chapman S."/>
            <person name="Cusick C."/>
            <person name="Young S."/>
            <person name="Neafsey D."/>
            <person name="Nusbaum C."/>
            <person name="Birren B."/>
        </authorList>
    </citation>
    <scope>NUCLEOTIDE SEQUENCE</scope>
    <source>
        <strain evidence="6">9E7_DIV0242</strain>
    </source>
</reference>
<dbReference type="CDD" id="cd01392">
    <property type="entry name" value="HTH_LacI"/>
    <property type="match status" value="1"/>
</dbReference>
<evidence type="ECO:0000256" key="3">
    <source>
        <dbReference type="ARBA" id="ARBA00023163"/>
    </source>
</evidence>
<dbReference type="Gene3D" id="3.40.50.2300">
    <property type="match status" value="2"/>
</dbReference>
<sequence>MASIRDIAKMAGVSAASVSRILNNDETFSINENTRKRVIDIANKMNYSKSKNKHGSRSSGDELTIALIVRHSAESELDDPYFRFIRRGIEKEAEKWRLRVLRVFRMRDKEKDWEQLGKYGAVVMVGEMTDDAVEKAYSYNQKLILVDNYTKQPKYDCIQTDFAEKTHEILDTLFRYGHRRFAFIGGLASKVTSDGEAVHYKEEIRAENFREWIKINNLEHSAEVYQGDWSTESGVVLGKKMLEAKELPTAVVVASDPMAVGVYRAINDAGLKIPDDLSIVSFDDIDIAQYMTPALSTVSMNAEEMGCLAVRLAKERILEDRVMPIRVICSTELKLRESVRDIT</sequence>
<dbReference type="PANTHER" id="PTHR30146:SF149">
    <property type="entry name" value="HTH-TYPE TRANSCRIPTIONAL REGULATOR EBGR"/>
    <property type="match status" value="1"/>
</dbReference>
<dbReference type="SMART" id="SM00354">
    <property type="entry name" value="HTH_LACI"/>
    <property type="match status" value="1"/>
</dbReference>
<dbReference type="CDD" id="cd01544">
    <property type="entry name" value="PBP1_GalR"/>
    <property type="match status" value="1"/>
</dbReference>
<evidence type="ECO:0000259" key="4">
    <source>
        <dbReference type="PROSITE" id="PS50932"/>
    </source>
</evidence>
<dbReference type="InterPro" id="IPR046335">
    <property type="entry name" value="LacI/GalR-like_sensor"/>
</dbReference>
<dbReference type="InterPro" id="IPR010982">
    <property type="entry name" value="Lambda_DNA-bd_dom_sf"/>
</dbReference>
<protein>
    <submittedName>
        <fullName evidence="6">LacI family transcriptional regulator</fullName>
    </submittedName>
</protein>
<dbReference type="Pfam" id="PF13377">
    <property type="entry name" value="Peripla_BP_3"/>
    <property type="match status" value="1"/>
</dbReference>
<reference evidence="6" key="2">
    <citation type="submission" date="2017-05" db="EMBL/GenBank/DDBJ databases">
        <authorList>
            <consortium name="The Broad Institute Genomics Platform"/>
            <consortium name="The Broad Institute Genomic Center for Infectious Diseases"/>
            <person name="Earl A."/>
            <person name="Manson A."/>
            <person name="Schwartman J."/>
            <person name="Gilmore M."/>
            <person name="Abouelleil A."/>
            <person name="Cao P."/>
            <person name="Chapman S."/>
            <person name="Cusick C."/>
            <person name="Shea T."/>
            <person name="Young S."/>
            <person name="Neafsey D."/>
            <person name="Nusbaum C."/>
            <person name="Birren B."/>
        </authorList>
    </citation>
    <scope>NUCLEOTIDE SEQUENCE</scope>
    <source>
        <strain evidence="6">9E7_DIV0242</strain>
    </source>
</reference>
<dbReference type="Gene3D" id="1.10.260.40">
    <property type="entry name" value="lambda repressor-like DNA-binding domains"/>
    <property type="match status" value="1"/>
</dbReference>
<dbReference type="EMBL" id="CP147247">
    <property type="protein sequence ID" value="WYJ92240.1"/>
    <property type="molecule type" value="Genomic_DNA"/>
</dbReference>
<organism evidence="5">
    <name type="scientific">Candidatus Enterococcus clewellii</name>
    <dbReference type="NCBI Taxonomy" id="1834193"/>
    <lineage>
        <taxon>Bacteria</taxon>
        <taxon>Bacillati</taxon>
        <taxon>Bacillota</taxon>
        <taxon>Bacilli</taxon>
        <taxon>Lactobacillales</taxon>
        <taxon>Enterococcaceae</taxon>
        <taxon>Enterococcus</taxon>
    </lineage>
</organism>
<evidence type="ECO:0000256" key="2">
    <source>
        <dbReference type="ARBA" id="ARBA00023125"/>
    </source>
</evidence>
<dbReference type="PROSITE" id="PS00356">
    <property type="entry name" value="HTH_LACI_1"/>
    <property type="match status" value="1"/>
</dbReference>
<dbReference type="Proteomes" id="UP000195141">
    <property type="component" value="Chromosome"/>
</dbReference>
<feature type="domain" description="HTH lacI-type" evidence="4">
    <location>
        <begin position="2"/>
        <end position="58"/>
    </location>
</feature>
<dbReference type="SUPFAM" id="SSF47413">
    <property type="entry name" value="lambda repressor-like DNA-binding domains"/>
    <property type="match status" value="1"/>
</dbReference>
<keyword evidence="1" id="KW-0805">Transcription regulation</keyword>
<gene>
    <name evidence="5" type="ORF">A5888_002142</name>
    <name evidence="6" type="ORF">A5888_004013</name>
</gene>
<proteinExistence type="predicted"/>
<dbReference type="InterPro" id="IPR028082">
    <property type="entry name" value="Peripla_BP_I"/>
</dbReference>
<evidence type="ECO:0000256" key="1">
    <source>
        <dbReference type="ARBA" id="ARBA00023015"/>
    </source>
</evidence>
<dbReference type="Pfam" id="PF00356">
    <property type="entry name" value="LacI"/>
    <property type="match status" value="1"/>
</dbReference>
<dbReference type="OrthoDB" id="43195at2"/>
<accession>A0A242K6I4</accession>
<keyword evidence="7" id="KW-1185">Reference proteome</keyword>
<dbReference type="RefSeq" id="WP_086349204.1">
    <property type="nucleotide sequence ID" value="NZ_CP147247.1"/>
</dbReference>
<dbReference type="EMBL" id="NGMM01000003">
    <property type="protein sequence ID" value="OTP15928.1"/>
    <property type="molecule type" value="Genomic_DNA"/>
</dbReference>
<dbReference type="SUPFAM" id="SSF53822">
    <property type="entry name" value="Periplasmic binding protein-like I"/>
    <property type="match status" value="1"/>
</dbReference>
<dbReference type="PROSITE" id="PS50932">
    <property type="entry name" value="HTH_LACI_2"/>
    <property type="match status" value="1"/>
</dbReference>
<evidence type="ECO:0000313" key="5">
    <source>
        <dbReference type="EMBL" id="OTP15928.1"/>
    </source>
</evidence>
<reference evidence="5" key="1">
    <citation type="submission" date="2017-05" db="EMBL/GenBank/DDBJ databases">
        <title>The Genome Sequence of Enterococcus sp. 9E7_DIV0242.</title>
        <authorList>
            <consortium name="The Broad Institute Genomics Platform"/>
            <consortium name="The Broad Institute Genomic Center for Infectious Diseases"/>
            <person name="Earl A."/>
            <person name="Manson A."/>
            <person name="Schwartman J."/>
            <person name="Gilmore M."/>
            <person name="Abouelleil A."/>
            <person name="Cao P."/>
            <person name="Chapman S."/>
            <person name="Cusick C."/>
            <person name="Shea T."/>
            <person name="Young S."/>
            <person name="Neafsey D."/>
            <person name="Nusbaum C."/>
            <person name="Birren B."/>
        </authorList>
    </citation>
    <scope>NUCLEOTIDE SEQUENCE [LARGE SCALE GENOMIC DNA]</scope>
    <source>
        <strain evidence="5">9E7_DIV0242</strain>
    </source>
</reference>
<dbReference type="AlphaFoldDB" id="A0A242K6I4"/>
<dbReference type="PANTHER" id="PTHR30146">
    <property type="entry name" value="LACI-RELATED TRANSCRIPTIONAL REPRESSOR"/>
    <property type="match status" value="1"/>
</dbReference>
<evidence type="ECO:0000313" key="6">
    <source>
        <dbReference type="EMBL" id="WYJ92240.1"/>
    </source>
</evidence>
<dbReference type="PRINTS" id="PR00036">
    <property type="entry name" value="HTHLACI"/>
</dbReference>
<name>A0A242K6I4_9ENTE</name>
<dbReference type="GO" id="GO:0003700">
    <property type="term" value="F:DNA-binding transcription factor activity"/>
    <property type="evidence" value="ECO:0007669"/>
    <property type="project" value="TreeGrafter"/>
</dbReference>
<dbReference type="InterPro" id="IPR000843">
    <property type="entry name" value="HTH_LacI"/>
</dbReference>
<evidence type="ECO:0000313" key="7">
    <source>
        <dbReference type="Proteomes" id="UP000195141"/>
    </source>
</evidence>
<dbReference type="GO" id="GO:0000976">
    <property type="term" value="F:transcription cis-regulatory region binding"/>
    <property type="evidence" value="ECO:0007669"/>
    <property type="project" value="TreeGrafter"/>
</dbReference>